<proteinExistence type="predicted"/>
<feature type="domain" description="Beta-lactamase-related" evidence="1">
    <location>
        <begin position="16"/>
        <end position="377"/>
    </location>
</feature>
<dbReference type="Pfam" id="PF00144">
    <property type="entry name" value="Beta-lactamase"/>
    <property type="match status" value="1"/>
</dbReference>
<evidence type="ECO:0000313" key="2">
    <source>
        <dbReference type="EMBL" id="RZT82197.1"/>
    </source>
</evidence>
<dbReference type="OrthoDB" id="4281716at2"/>
<keyword evidence="3" id="KW-1185">Reference proteome</keyword>
<dbReference type="SUPFAM" id="SSF56601">
    <property type="entry name" value="beta-lactamase/transpeptidase-like"/>
    <property type="match status" value="1"/>
</dbReference>
<protein>
    <submittedName>
        <fullName evidence="2">CubicO group peptidase (Beta-lactamase class C family)</fullName>
    </submittedName>
</protein>
<comment type="caution">
    <text evidence="2">The sequence shown here is derived from an EMBL/GenBank/DDBJ whole genome shotgun (WGS) entry which is preliminary data.</text>
</comment>
<dbReference type="PANTHER" id="PTHR43283">
    <property type="entry name" value="BETA-LACTAMASE-RELATED"/>
    <property type="match status" value="1"/>
</dbReference>
<name>A0A4Q7UKV0_9ACTN</name>
<organism evidence="2 3">
    <name type="scientific">Micromonospora violae</name>
    <dbReference type="NCBI Taxonomy" id="1278207"/>
    <lineage>
        <taxon>Bacteria</taxon>
        <taxon>Bacillati</taxon>
        <taxon>Actinomycetota</taxon>
        <taxon>Actinomycetes</taxon>
        <taxon>Micromonosporales</taxon>
        <taxon>Micromonosporaceae</taxon>
        <taxon>Micromonospora</taxon>
    </lineage>
</organism>
<dbReference type="RefSeq" id="WP_130406507.1">
    <property type="nucleotide sequence ID" value="NZ_JBEZZO010000009.1"/>
</dbReference>
<gene>
    <name evidence="2" type="ORF">EV382_5500</name>
</gene>
<dbReference type="InterPro" id="IPR050789">
    <property type="entry name" value="Diverse_Enzym_Activities"/>
</dbReference>
<sequence>MAVGGFSSRRLARVQGLLERHVESGFVPGVVAVLARHGEVHIESTGHLAFEGPGSRTPMAGDTIFRLGSMTKPIVAVCAMTLVEDCTLRLDDPVDDLLPELANMTVLVDPHGPLDDTVPAARPITLRDVLDGTLGTGMVPAEPGTVPIADALDALVYPSPDEWIRQLGALPLVHQPGERWMYDTAANVAGVLIARATGMSFGDAVRERVCKPLGMTDTAFSVGGESIGRLATAYERDNATTGEPVVEDAPDGRFSRPRLFESGGGGLVSTAQDYLAFASALLAGGTYGGERVLSRPAVTLMTSDHLTPAQKAVSGFWPGYFDAISWGLGMSVRTRRTHLGPSVGSYGWPGFYGTVWYNDPAEDLTAMVFMQRAHAGDQRLPMWQDFWTTVYQAIDD</sequence>
<accession>A0A4Q7UKV0</accession>
<dbReference type="InterPro" id="IPR001466">
    <property type="entry name" value="Beta-lactam-related"/>
</dbReference>
<dbReference type="PANTHER" id="PTHR43283:SF3">
    <property type="entry name" value="BETA-LACTAMASE FAMILY PROTEIN (AFU_ORTHOLOGUE AFUA_5G07500)"/>
    <property type="match status" value="1"/>
</dbReference>
<dbReference type="EMBL" id="SHKK01000001">
    <property type="protein sequence ID" value="RZT82197.1"/>
    <property type="molecule type" value="Genomic_DNA"/>
</dbReference>
<reference evidence="2 3" key="1">
    <citation type="submission" date="2019-02" db="EMBL/GenBank/DDBJ databases">
        <title>Sequencing the genomes of 1000 actinobacteria strains.</title>
        <authorList>
            <person name="Klenk H.-P."/>
        </authorList>
    </citation>
    <scope>NUCLEOTIDE SEQUENCE [LARGE SCALE GENOMIC DNA]</scope>
    <source>
        <strain evidence="2 3">DSM 45888</strain>
    </source>
</reference>
<dbReference type="InterPro" id="IPR012338">
    <property type="entry name" value="Beta-lactam/transpept-like"/>
</dbReference>
<evidence type="ECO:0000259" key="1">
    <source>
        <dbReference type="Pfam" id="PF00144"/>
    </source>
</evidence>
<dbReference type="Proteomes" id="UP000293781">
    <property type="component" value="Unassembled WGS sequence"/>
</dbReference>
<dbReference type="AlphaFoldDB" id="A0A4Q7UKV0"/>
<dbReference type="Gene3D" id="3.40.710.10">
    <property type="entry name" value="DD-peptidase/beta-lactamase superfamily"/>
    <property type="match status" value="1"/>
</dbReference>
<evidence type="ECO:0000313" key="3">
    <source>
        <dbReference type="Proteomes" id="UP000293781"/>
    </source>
</evidence>